<dbReference type="AlphaFoldDB" id="A0A372DKH7"/>
<proteinExistence type="inferred from homology"/>
<dbReference type="FunFam" id="3.90.800.10:FF:000001">
    <property type="entry name" value="Glutamine--tRNA ligase"/>
    <property type="match status" value="1"/>
</dbReference>
<feature type="binding site" evidence="9">
    <location>
        <begin position="330"/>
        <end position="332"/>
    </location>
    <ligand>
        <name>ATP</name>
        <dbReference type="ChEBI" id="CHEBI:30616"/>
    </ligand>
</feature>
<dbReference type="EC" id="6.1.1.18" evidence="9"/>
<feature type="binding site" evidence="9">
    <location>
        <begin position="79"/>
        <end position="81"/>
    </location>
    <ligand>
        <name>ATP</name>
        <dbReference type="ChEBI" id="CHEBI:30616"/>
    </ligand>
</feature>
<dbReference type="NCBIfam" id="TIGR00440">
    <property type="entry name" value="glnS"/>
    <property type="match status" value="1"/>
</dbReference>
<dbReference type="Gene3D" id="1.10.1160.10">
    <property type="entry name" value="Glutamyl-trna Synthetase, Domain 2"/>
    <property type="match status" value="1"/>
</dbReference>
<protein>
    <recommendedName>
        <fullName evidence="9">Glutamine--tRNA ligase</fullName>
        <ecNumber evidence="9">6.1.1.18</ecNumber>
    </recommendedName>
    <alternativeName>
        <fullName evidence="9">Glutaminyl-tRNA synthetase</fullName>
        <shortName evidence="9">GlnRS</shortName>
    </alternativeName>
</protein>
<dbReference type="InterPro" id="IPR020058">
    <property type="entry name" value="Glu/Gln-tRNA-synth_Ib_cat-dom"/>
</dbReference>
<dbReference type="FunFam" id="2.40.240.10:FF:000020">
    <property type="entry name" value="Glutamine--tRNA ligase"/>
    <property type="match status" value="1"/>
</dbReference>
<gene>
    <name evidence="9" type="primary">glnS</name>
    <name evidence="15" type="ORF">D0Y53_09895</name>
</gene>
<dbReference type="InterPro" id="IPR014729">
    <property type="entry name" value="Rossmann-like_a/b/a_fold"/>
</dbReference>
<dbReference type="HAMAP" id="MF_00126">
    <property type="entry name" value="Gln_tRNA_synth"/>
    <property type="match status" value="1"/>
</dbReference>
<evidence type="ECO:0000256" key="8">
    <source>
        <dbReference type="ARBA" id="ARBA00048270"/>
    </source>
</evidence>
<evidence type="ECO:0000256" key="10">
    <source>
        <dbReference type="RuleBase" id="RU363037"/>
    </source>
</evidence>
<dbReference type="InterPro" id="IPR020056">
    <property type="entry name" value="Rbsml_bL25/Gln-tRNA_synth_N"/>
</dbReference>
<dbReference type="GO" id="GO:0005524">
    <property type="term" value="F:ATP binding"/>
    <property type="evidence" value="ECO:0007669"/>
    <property type="project" value="UniProtKB-UniRule"/>
</dbReference>
<sequence>MLGPEPVARPSATLHPASLDPRPVSQPPASAAADHSTPAPAGAPAGRQEAIRQDFIRQIVRDDLASGKHAAIRTRFPPEPNGYLHIGHAKAICLDFGIAAEFGGRCNLRFDDTNPAKEDPEYVAAIQEDVRWLGFEWASLRHASDYFDVFYRGAEKLIRQGDAFVCDLSADEVREYRGTLTEPGRNSPWRDRSVEENLDLFRRMRAGEFADGCRTLRAKIDMASGNIALRDPAIYRIKHVEHQNTGNAWPIYPMYDYAHSLSDAIEGITHSLCTLEFEDRRPLYDWCVDKVDLAGHPELLQPLLDRGFPLEAGKPRQIEFSRLNFNYLVMSKRKLLALVEDGLVDGWDDPRMPTLQGIRRRGYTPSALRLMVDRVGISKQNSLLDISILEGALRDDLDAAAPRRMAVVEPLKLVLTNLGPDHEEALTFPNHPKDASFGERSLPFSRELWIEREDFAEVPPKGFKRLTVGGDVRLRGAGIVRCDEAVKDAAGNVVELHCTLDPDSRPGMEGANRKVKGTIHWVSAKHAVPAEIRLYDRLFSVPDPDADEGGKTYRDHLNPDSRRTVTGYVEPAAAQAAPEQSFQFERLGYFVADRRDHRVDAPVFNRSVTLRDTWAQKG</sequence>
<evidence type="ECO:0000256" key="4">
    <source>
        <dbReference type="ARBA" id="ARBA00022741"/>
    </source>
</evidence>
<dbReference type="GO" id="GO:0004819">
    <property type="term" value="F:glutamine-tRNA ligase activity"/>
    <property type="evidence" value="ECO:0007669"/>
    <property type="project" value="UniProtKB-UniRule"/>
</dbReference>
<evidence type="ECO:0000256" key="1">
    <source>
        <dbReference type="ARBA" id="ARBA00005594"/>
    </source>
</evidence>
<keyword evidence="7 9" id="KW-0030">Aminoacyl-tRNA synthetase</keyword>
<dbReference type="Gene3D" id="3.90.800.10">
    <property type="entry name" value="Glutamyl-tRNA Synthetase, Domain 3"/>
    <property type="match status" value="1"/>
</dbReference>
<dbReference type="InterPro" id="IPR049437">
    <property type="entry name" value="tRNA-synt_1c_C2"/>
</dbReference>
<dbReference type="GO" id="GO:0006424">
    <property type="term" value="P:glutamyl-tRNA aminoacylation"/>
    <property type="evidence" value="ECO:0007669"/>
    <property type="project" value="UniProtKB-UniRule"/>
</dbReference>
<keyword evidence="6 9" id="KW-0648">Protein biosynthesis</keyword>
<evidence type="ECO:0000256" key="5">
    <source>
        <dbReference type="ARBA" id="ARBA00022840"/>
    </source>
</evidence>
<feature type="region of interest" description="Disordered" evidence="11">
    <location>
        <begin position="1"/>
        <end position="48"/>
    </location>
</feature>
<keyword evidence="2 9" id="KW-0963">Cytoplasm</keyword>
<feature type="binding site" evidence="9">
    <location>
        <position position="255"/>
    </location>
    <ligand>
        <name>L-glutamine</name>
        <dbReference type="ChEBI" id="CHEBI:58359"/>
    </ligand>
</feature>
<comment type="catalytic activity">
    <reaction evidence="8 9">
        <text>tRNA(Gln) + L-glutamine + ATP = L-glutaminyl-tRNA(Gln) + AMP + diphosphate</text>
        <dbReference type="Rhea" id="RHEA:20121"/>
        <dbReference type="Rhea" id="RHEA-COMP:9662"/>
        <dbReference type="Rhea" id="RHEA-COMP:9681"/>
        <dbReference type="ChEBI" id="CHEBI:30616"/>
        <dbReference type="ChEBI" id="CHEBI:33019"/>
        <dbReference type="ChEBI" id="CHEBI:58359"/>
        <dbReference type="ChEBI" id="CHEBI:78442"/>
        <dbReference type="ChEBI" id="CHEBI:78521"/>
        <dbReference type="ChEBI" id="CHEBI:456215"/>
        <dbReference type="EC" id="6.1.1.18"/>
    </reaction>
</comment>
<dbReference type="PANTHER" id="PTHR43097:SF5">
    <property type="entry name" value="GLUTAMATE--TRNA LIGASE"/>
    <property type="match status" value="1"/>
</dbReference>
<keyword evidence="16" id="KW-1185">Reference proteome</keyword>
<keyword evidence="3 9" id="KW-0436">Ligase</keyword>
<dbReference type="InterPro" id="IPR004514">
    <property type="entry name" value="Gln-tRNA-synth"/>
</dbReference>
<dbReference type="GO" id="GO:0005829">
    <property type="term" value="C:cytosol"/>
    <property type="evidence" value="ECO:0007669"/>
    <property type="project" value="TreeGrafter"/>
</dbReference>
<feature type="binding site" evidence="9">
    <location>
        <begin position="322"/>
        <end position="323"/>
    </location>
    <ligand>
        <name>ATP</name>
        <dbReference type="ChEBI" id="CHEBI:30616"/>
    </ligand>
</feature>
<dbReference type="NCBIfam" id="NF011291">
    <property type="entry name" value="PRK14703.1"/>
    <property type="match status" value="1"/>
</dbReference>
<dbReference type="InterPro" id="IPR001412">
    <property type="entry name" value="aa-tRNA-synth_I_CS"/>
</dbReference>
<evidence type="ECO:0000256" key="2">
    <source>
        <dbReference type="ARBA" id="ARBA00022490"/>
    </source>
</evidence>
<evidence type="ECO:0000313" key="16">
    <source>
        <dbReference type="Proteomes" id="UP000262917"/>
    </source>
</evidence>
<feature type="domain" description="tRNA synthetases class I (E and Q) anti-codon binding" evidence="14">
    <location>
        <begin position="518"/>
        <end position="593"/>
    </location>
</feature>
<comment type="similarity">
    <text evidence="1 9 10">Belongs to the class-I aminoacyl-tRNA synthetase family.</text>
</comment>
<evidence type="ECO:0000256" key="7">
    <source>
        <dbReference type="ARBA" id="ARBA00023146"/>
    </source>
</evidence>
<evidence type="ECO:0000259" key="13">
    <source>
        <dbReference type="Pfam" id="PF03950"/>
    </source>
</evidence>
<dbReference type="InterPro" id="IPR022861">
    <property type="entry name" value="Gln_tRNA_ligase_bac"/>
</dbReference>
<keyword evidence="5 9" id="KW-0067">ATP-binding</keyword>
<dbReference type="InterPro" id="IPR050132">
    <property type="entry name" value="Gln/Glu-tRNA_Ligase"/>
</dbReference>
<dbReference type="SUPFAM" id="SSF50715">
    <property type="entry name" value="Ribosomal protein L25-like"/>
    <property type="match status" value="1"/>
</dbReference>
<feature type="binding site" evidence="9">
    <location>
        <position position="274"/>
    </location>
    <ligand>
        <name>ATP</name>
        <dbReference type="ChEBI" id="CHEBI:30616"/>
    </ligand>
</feature>
<dbReference type="OrthoDB" id="9801560at2"/>
<dbReference type="InterPro" id="IPR011035">
    <property type="entry name" value="Ribosomal_bL25/Gln-tRNA_synth"/>
</dbReference>
<dbReference type="PRINTS" id="PR00987">
    <property type="entry name" value="TRNASYNTHGLU"/>
</dbReference>
<feature type="domain" description="Glutamyl/glutaminyl-tRNA synthetase class Ib catalytic" evidence="12">
    <location>
        <begin position="72"/>
        <end position="382"/>
    </location>
</feature>
<name>A0A372DKH7_9GAMM</name>
<dbReference type="Proteomes" id="UP000262917">
    <property type="component" value="Unassembled WGS sequence"/>
</dbReference>
<reference evidence="15 16" key="1">
    <citation type="submission" date="2018-08" db="EMBL/GenBank/DDBJ databases">
        <title>Lysobacter weifangensis sp. nov., a new member of the family 'Xanthomonadaceae', isolated from soil in a farmland.</title>
        <authorList>
            <person name="Zhao H."/>
        </authorList>
    </citation>
    <scope>NUCLEOTIDE SEQUENCE [LARGE SCALE GENOMIC DNA]</scope>
    <source>
        <strain evidence="15 16">WF-2</strain>
    </source>
</reference>
<evidence type="ECO:0000259" key="14">
    <source>
        <dbReference type="Pfam" id="PF20974"/>
    </source>
</evidence>
<dbReference type="InterPro" id="IPR000924">
    <property type="entry name" value="Glu/Gln-tRNA-synth"/>
</dbReference>
<evidence type="ECO:0000313" key="15">
    <source>
        <dbReference type="EMBL" id="RFP59812.1"/>
    </source>
</evidence>
<dbReference type="GO" id="GO:0006425">
    <property type="term" value="P:glutaminyl-tRNA aminoacylation"/>
    <property type="evidence" value="ECO:0007669"/>
    <property type="project" value="UniProtKB-UniRule"/>
</dbReference>
<dbReference type="SUPFAM" id="SSF52374">
    <property type="entry name" value="Nucleotidylyl transferase"/>
    <property type="match status" value="1"/>
</dbReference>
<organism evidence="15 16">
    <name type="scientific">Cognatiluteimonas weifangensis</name>
    <dbReference type="NCBI Taxonomy" id="2303539"/>
    <lineage>
        <taxon>Bacteria</taxon>
        <taxon>Pseudomonadati</taxon>
        <taxon>Pseudomonadota</taxon>
        <taxon>Gammaproteobacteria</taxon>
        <taxon>Lysobacterales</taxon>
        <taxon>Lysobacteraceae</taxon>
        <taxon>Cognatiluteimonas</taxon>
    </lineage>
</organism>
<dbReference type="PROSITE" id="PS00178">
    <property type="entry name" value="AA_TRNA_LIGASE_I"/>
    <property type="match status" value="1"/>
</dbReference>
<dbReference type="Gene3D" id="2.40.240.10">
    <property type="entry name" value="Ribosomal Protein L25, Chain P"/>
    <property type="match status" value="2"/>
</dbReference>
<feature type="binding site" evidence="9">
    <location>
        <position position="111"/>
    </location>
    <ligand>
        <name>L-glutamine</name>
        <dbReference type="ChEBI" id="CHEBI:58359"/>
    </ligand>
</feature>
<accession>A0A372DKH7</accession>
<evidence type="ECO:0000256" key="3">
    <source>
        <dbReference type="ARBA" id="ARBA00022598"/>
    </source>
</evidence>
<dbReference type="Gene3D" id="3.40.50.620">
    <property type="entry name" value="HUPs"/>
    <property type="match status" value="1"/>
</dbReference>
<feature type="domain" description="Glutamyl/glutaminyl-tRNA synthetase class Ib anti-codon binding" evidence="13">
    <location>
        <begin position="401"/>
        <end position="501"/>
    </location>
</feature>
<dbReference type="Pfam" id="PF00749">
    <property type="entry name" value="tRNA-synt_1c"/>
    <property type="match status" value="1"/>
</dbReference>
<comment type="subcellular location">
    <subcellularLocation>
        <location evidence="9">Cytoplasm</location>
    </subcellularLocation>
</comment>
<feature type="short sequence motif" description="'KMSKS' region" evidence="9">
    <location>
        <begin position="329"/>
        <end position="333"/>
    </location>
</feature>
<dbReference type="EMBL" id="QVPD01000010">
    <property type="protein sequence ID" value="RFP59812.1"/>
    <property type="molecule type" value="Genomic_DNA"/>
</dbReference>
<dbReference type="FunFam" id="1.10.1160.10:FF:000001">
    <property type="entry name" value="Glutamine--tRNA ligase"/>
    <property type="match status" value="1"/>
</dbReference>
<dbReference type="FunFam" id="3.40.50.620:FF:000037">
    <property type="entry name" value="Glutamine--tRNA ligase cytoplasmic"/>
    <property type="match status" value="1"/>
</dbReference>
<dbReference type="InterPro" id="IPR020061">
    <property type="entry name" value="Glu_tRNA_lig_a-bdl"/>
</dbReference>
<evidence type="ECO:0000256" key="11">
    <source>
        <dbReference type="SAM" id="MobiDB-lite"/>
    </source>
</evidence>
<comment type="caution">
    <text evidence="9">Lacks conserved residue(s) required for the propagation of feature annotation.</text>
</comment>
<dbReference type="InterPro" id="IPR020059">
    <property type="entry name" value="Glu/Gln-tRNA-synth_Ib_codon-bd"/>
</dbReference>
<feature type="binding site" evidence="9">
    <location>
        <begin position="85"/>
        <end position="91"/>
    </location>
    <ligand>
        <name>ATP</name>
        <dbReference type="ChEBI" id="CHEBI:30616"/>
    </ligand>
</feature>
<keyword evidence="4 9" id="KW-0547">Nucleotide-binding</keyword>
<dbReference type="Pfam" id="PF03950">
    <property type="entry name" value="tRNA-synt_1c_C"/>
    <property type="match status" value="1"/>
</dbReference>
<dbReference type="PANTHER" id="PTHR43097">
    <property type="entry name" value="GLUTAMINE-TRNA LIGASE"/>
    <property type="match status" value="1"/>
</dbReference>
<comment type="caution">
    <text evidence="15">The sequence shown here is derived from an EMBL/GenBank/DDBJ whole genome shotgun (WGS) entry which is preliminary data.</text>
</comment>
<evidence type="ECO:0000259" key="12">
    <source>
        <dbReference type="Pfam" id="PF00749"/>
    </source>
</evidence>
<evidence type="ECO:0000256" key="6">
    <source>
        <dbReference type="ARBA" id="ARBA00022917"/>
    </source>
</evidence>
<comment type="subunit">
    <text evidence="9">Monomer.</text>
</comment>
<evidence type="ECO:0000256" key="9">
    <source>
        <dbReference type="HAMAP-Rule" id="MF_00126"/>
    </source>
</evidence>
<feature type="short sequence motif" description="'HIGH' region" evidence="9">
    <location>
        <begin position="78"/>
        <end position="88"/>
    </location>
</feature>
<dbReference type="Pfam" id="PF20974">
    <property type="entry name" value="tRNA-synt_1c_C2"/>
    <property type="match status" value="1"/>
</dbReference>